<comment type="caution">
    <text evidence="1">The sequence shown here is derived from an EMBL/GenBank/DDBJ whole genome shotgun (WGS) entry which is preliminary data.</text>
</comment>
<evidence type="ECO:0000313" key="2">
    <source>
        <dbReference type="Proteomes" id="UP000092993"/>
    </source>
</evidence>
<reference evidence="1 2" key="1">
    <citation type="submission" date="2016-03" db="EMBL/GenBank/DDBJ databases">
        <title>Whole genome sequencing of Grifola frondosa 9006-11.</title>
        <authorList>
            <person name="Min B."/>
            <person name="Park H."/>
            <person name="Kim J.-G."/>
            <person name="Cho H."/>
            <person name="Oh Y.-L."/>
            <person name="Kong W.-S."/>
            <person name="Choi I.-G."/>
        </authorList>
    </citation>
    <scope>NUCLEOTIDE SEQUENCE [LARGE SCALE GENOMIC DNA]</scope>
    <source>
        <strain evidence="1 2">9006-11</strain>
    </source>
</reference>
<name>A0A1C7LQB4_GRIFR</name>
<evidence type="ECO:0000313" key="1">
    <source>
        <dbReference type="EMBL" id="OBZ66207.1"/>
    </source>
</evidence>
<accession>A0A1C7LQB4</accession>
<organism evidence="1 2">
    <name type="scientific">Grifola frondosa</name>
    <name type="common">Maitake</name>
    <name type="synonym">Polyporus frondosus</name>
    <dbReference type="NCBI Taxonomy" id="5627"/>
    <lineage>
        <taxon>Eukaryota</taxon>
        <taxon>Fungi</taxon>
        <taxon>Dikarya</taxon>
        <taxon>Basidiomycota</taxon>
        <taxon>Agaricomycotina</taxon>
        <taxon>Agaricomycetes</taxon>
        <taxon>Polyporales</taxon>
        <taxon>Grifolaceae</taxon>
        <taxon>Grifola</taxon>
    </lineage>
</organism>
<keyword evidence="2" id="KW-1185">Reference proteome</keyword>
<gene>
    <name evidence="1" type="ORF">A0H81_13867</name>
</gene>
<dbReference type="Proteomes" id="UP000092993">
    <property type="component" value="Unassembled WGS sequence"/>
</dbReference>
<dbReference type="EMBL" id="LUGG01000032">
    <property type="protein sequence ID" value="OBZ66207.1"/>
    <property type="molecule type" value="Genomic_DNA"/>
</dbReference>
<proteinExistence type="predicted"/>
<sequence length="137" mass="15173">MSDSIVELAAHRTAASHRLLDCSIEPGLISNGVIEVVALQHHRTREVDTYLRDYVPFGSRTPVAHWQYVTWHYIHAAGLAAVPLVAHQCLTVVAAKEDHIQSVCPHDITLLPVVTFEIFACSRHAQWIIRNAGVPPA</sequence>
<dbReference type="AlphaFoldDB" id="A0A1C7LQB4"/>
<protein>
    <submittedName>
        <fullName evidence="1">Uncharacterized protein</fullName>
    </submittedName>
</protein>